<organism evidence="2 3">
    <name type="scientific">Maritalea mobilis</name>
    <dbReference type="NCBI Taxonomy" id="483324"/>
    <lineage>
        <taxon>Bacteria</taxon>
        <taxon>Pseudomonadati</taxon>
        <taxon>Pseudomonadota</taxon>
        <taxon>Alphaproteobacteria</taxon>
        <taxon>Hyphomicrobiales</taxon>
        <taxon>Devosiaceae</taxon>
        <taxon>Maritalea</taxon>
    </lineage>
</organism>
<evidence type="ECO:0000313" key="3">
    <source>
        <dbReference type="Proteomes" id="UP000295391"/>
    </source>
</evidence>
<protein>
    <submittedName>
        <fullName evidence="2">Uncharacterized protein DUF551</fullName>
    </submittedName>
</protein>
<gene>
    <name evidence="2" type="ORF">ATL17_1605</name>
</gene>
<evidence type="ECO:0000313" key="2">
    <source>
        <dbReference type="EMBL" id="TDQ63598.1"/>
    </source>
</evidence>
<dbReference type="Proteomes" id="UP000295391">
    <property type="component" value="Unassembled WGS sequence"/>
</dbReference>
<dbReference type="Pfam" id="PF04448">
    <property type="entry name" value="DUF551"/>
    <property type="match status" value="1"/>
</dbReference>
<dbReference type="RefSeq" id="WP_133572273.1">
    <property type="nucleotide sequence ID" value="NZ_SNYR01000002.1"/>
</dbReference>
<accession>A0A4R6VJC3</accession>
<sequence length="75" mass="8451">MDDWQPIEIAPKDESQILCFGSIAAGGRTHSYIAICHYEHGASTFVVSHDFEYWESVGYTPTHWMPLPEAPKVAK</sequence>
<reference evidence="2 3" key="1">
    <citation type="submission" date="2019-03" db="EMBL/GenBank/DDBJ databases">
        <title>Genomic Encyclopedia of Type Strains, Phase III (KMG-III): the genomes of soil and plant-associated and newly described type strains.</title>
        <authorList>
            <person name="Whitman W."/>
        </authorList>
    </citation>
    <scope>NUCLEOTIDE SEQUENCE [LARGE SCALE GENOMIC DNA]</scope>
    <source>
        <strain evidence="2 3">CGMCC 1.7002</strain>
    </source>
</reference>
<proteinExistence type="predicted"/>
<dbReference type="InterPro" id="IPR007539">
    <property type="entry name" value="DUF551"/>
</dbReference>
<keyword evidence="3" id="KW-1185">Reference proteome</keyword>
<dbReference type="EMBL" id="SNYR01000002">
    <property type="protein sequence ID" value="TDQ63598.1"/>
    <property type="molecule type" value="Genomic_DNA"/>
</dbReference>
<dbReference type="OrthoDB" id="7510885at2"/>
<comment type="caution">
    <text evidence="2">The sequence shown here is derived from an EMBL/GenBank/DDBJ whole genome shotgun (WGS) entry which is preliminary data.</text>
</comment>
<evidence type="ECO:0000259" key="1">
    <source>
        <dbReference type="Pfam" id="PF04448"/>
    </source>
</evidence>
<name>A0A4R6VJC3_9HYPH</name>
<dbReference type="AlphaFoldDB" id="A0A4R6VJC3"/>
<feature type="domain" description="DUF551" evidence="1">
    <location>
        <begin position="13"/>
        <end position="72"/>
    </location>
</feature>